<dbReference type="Gene3D" id="2.60.40.2970">
    <property type="match status" value="1"/>
</dbReference>
<evidence type="ECO:0000256" key="6">
    <source>
        <dbReference type="ARBA" id="ARBA00022833"/>
    </source>
</evidence>
<protein>
    <submittedName>
        <fullName evidence="9">Uncharacterized protein</fullName>
    </submittedName>
</protein>
<comment type="caution">
    <text evidence="9">The sequence shown here is derived from an EMBL/GenBank/DDBJ whole genome shotgun (WGS) entry which is preliminary data.</text>
</comment>
<keyword evidence="3" id="KW-0645">Protease</keyword>
<evidence type="ECO:0000256" key="4">
    <source>
        <dbReference type="ARBA" id="ARBA00022723"/>
    </source>
</evidence>
<evidence type="ECO:0000256" key="2">
    <source>
        <dbReference type="ARBA" id="ARBA00010279"/>
    </source>
</evidence>
<keyword evidence="4" id="KW-0479">Metal-binding</keyword>
<name>A0ABR2ZSC1_9AGAR</name>
<dbReference type="PANTHER" id="PTHR37016:SF3">
    <property type="entry name" value="NEUTRAL PROTEASE 2-RELATED"/>
    <property type="match status" value="1"/>
</dbReference>
<feature type="chain" id="PRO_5046499042" evidence="8">
    <location>
        <begin position="18"/>
        <end position="263"/>
    </location>
</feature>
<evidence type="ECO:0000256" key="7">
    <source>
        <dbReference type="ARBA" id="ARBA00023049"/>
    </source>
</evidence>
<evidence type="ECO:0000313" key="9">
    <source>
        <dbReference type="EMBL" id="KAL0064175.1"/>
    </source>
</evidence>
<dbReference type="SUPFAM" id="SSF55486">
    <property type="entry name" value="Metalloproteases ('zincins'), catalytic domain"/>
    <property type="match status" value="1"/>
</dbReference>
<dbReference type="PANTHER" id="PTHR37016">
    <property type="match status" value="1"/>
</dbReference>
<comment type="cofactor">
    <cofactor evidence="1">
        <name>Zn(2+)</name>
        <dbReference type="ChEBI" id="CHEBI:29105"/>
    </cofactor>
</comment>
<evidence type="ECO:0000256" key="8">
    <source>
        <dbReference type="SAM" id="SignalP"/>
    </source>
</evidence>
<dbReference type="Gene3D" id="3.40.390.10">
    <property type="entry name" value="Collagenase (Catalytic Domain)"/>
    <property type="match status" value="1"/>
</dbReference>
<evidence type="ECO:0000256" key="3">
    <source>
        <dbReference type="ARBA" id="ARBA00022670"/>
    </source>
</evidence>
<reference evidence="9 10" key="1">
    <citation type="submission" date="2024-05" db="EMBL/GenBank/DDBJ databases">
        <title>A draft genome resource for the thread blight pathogen Marasmius tenuissimus strain MS-2.</title>
        <authorList>
            <person name="Yulfo-Soto G.E."/>
            <person name="Baruah I.K."/>
            <person name="Amoako-Attah I."/>
            <person name="Bukari Y."/>
            <person name="Meinhardt L.W."/>
            <person name="Bailey B.A."/>
            <person name="Cohen S.P."/>
        </authorList>
    </citation>
    <scope>NUCLEOTIDE SEQUENCE [LARGE SCALE GENOMIC DNA]</scope>
    <source>
        <strain evidence="9 10">MS-2</strain>
    </source>
</reference>
<dbReference type="InterPro" id="IPR050414">
    <property type="entry name" value="Fungal_M35_metalloproteases"/>
</dbReference>
<evidence type="ECO:0000256" key="5">
    <source>
        <dbReference type="ARBA" id="ARBA00022801"/>
    </source>
</evidence>
<evidence type="ECO:0000313" key="10">
    <source>
        <dbReference type="Proteomes" id="UP001437256"/>
    </source>
</evidence>
<keyword evidence="8" id="KW-0732">Signal</keyword>
<accession>A0ABR2ZSC1</accession>
<organism evidence="9 10">
    <name type="scientific">Marasmius tenuissimus</name>
    <dbReference type="NCBI Taxonomy" id="585030"/>
    <lineage>
        <taxon>Eukaryota</taxon>
        <taxon>Fungi</taxon>
        <taxon>Dikarya</taxon>
        <taxon>Basidiomycota</taxon>
        <taxon>Agaricomycotina</taxon>
        <taxon>Agaricomycetes</taxon>
        <taxon>Agaricomycetidae</taxon>
        <taxon>Agaricales</taxon>
        <taxon>Marasmiineae</taxon>
        <taxon>Marasmiaceae</taxon>
        <taxon>Marasmius</taxon>
    </lineage>
</organism>
<keyword evidence="7" id="KW-0482">Metalloprotease</keyword>
<evidence type="ECO:0000256" key="1">
    <source>
        <dbReference type="ARBA" id="ARBA00001947"/>
    </source>
</evidence>
<proteinExistence type="inferred from homology"/>
<keyword evidence="5" id="KW-0378">Hydrolase</keyword>
<dbReference type="Proteomes" id="UP001437256">
    <property type="component" value="Unassembled WGS sequence"/>
</dbReference>
<keyword evidence="6" id="KW-0862">Zinc</keyword>
<feature type="signal peptide" evidence="8">
    <location>
        <begin position="1"/>
        <end position="17"/>
    </location>
</feature>
<dbReference type="InterPro" id="IPR024079">
    <property type="entry name" value="MetalloPept_cat_dom_sf"/>
</dbReference>
<dbReference type="EMBL" id="JBBXMP010000066">
    <property type="protein sequence ID" value="KAL0064175.1"/>
    <property type="molecule type" value="Genomic_DNA"/>
</dbReference>
<keyword evidence="10" id="KW-1185">Reference proteome</keyword>
<sequence length="263" mass="27817">MLRGLAILAASLSVCSATKLLSVSTSAPASSDDVTGLEVVTTVTNTGDETLKLLNNPMSVLSKWATNSFEVYNGDGVTAKFNGLFVRYSPELAAKSNNASEFIVLTPGASFKVAHEVGNFYNFTNAGPGSFTFKPSNVFQAVELDGSLTVIEANVDSANTELTGQLASSHFVSLASAGGATLGTPSGLQKRATYRSNCSQGRRTVNDEAIAAADVLSRNAVIHLNGNPSGSTLQTTWYGTFDQNRYDLIKRTFSVSNMVFRSN</sequence>
<gene>
    <name evidence="9" type="ORF">AAF712_008897</name>
</gene>
<comment type="similarity">
    <text evidence="2">Belongs to the peptidase M35 family.</text>
</comment>